<accession>A0A4Y7RD47</accession>
<feature type="domain" description="AAA+ ATPase" evidence="3">
    <location>
        <begin position="230"/>
        <end position="365"/>
    </location>
</feature>
<dbReference type="PANTHER" id="PTHR20953:SF3">
    <property type="entry name" value="P-LOOP CONTAINING NUCLEOSIDE TRIPHOSPHATE HYDROLASES SUPERFAMILY PROTEIN"/>
    <property type="match status" value="1"/>
</dbReference>
<evidence type="ECO:0000256" key="1">
    <source>
        <dbReference type="ARBA" id="ARBA00022741"/>
    </source>
</evidence>
<dbReference type="PANTHER" id="PTHR20953">
    <property type="entry name" value="KINASE-RELATED"/>
    <property type="match status" value="1"/>
</dbReference>
<gene>
    <name evidence="4" type="ORF">Psch_00182</name>
</gene>
<name>A0A4Y7RD47_9FIRM</name>
<protein>
    <recommendedName>
        <fullName evidence="3">AAA+ ATPase domain-containing protein</fullName>
    </recommendedName>
</protein>
<sequence>MEYLTGLYNIYRVVTHAAIASPRSMKICRCARRVNAGLVGSNVTFVRMSSHLHFQDRQGGQTMKAAGLPLNVLECVKDNPVNAILPVLPANIRDMVAAVPAQVKEQVEEIRIRQGRPLVLGISSTDTFIKADGGLTGRASEAYRATPADMDRVIQLLSGSSLYALDEELRNGFITLPGGHRVGITGKAVLDGGKIRTLKYLTGCNIRISREIHGAGEHVLPHIIDRNRRSIYHTLLMSPPGCGKTTILRDLVRQISNGIPAMRFTGLNVGLVDERSEIAGCYKGVPQKDVGIRTDVLDGCPKAEGMMMLLRSMSPGVIAADEIGRREDVDALEEVLNAGVKILITAHGVSPADLAERPVMTRLIHAKMIERFVILGRSRGVGTIEDIIDGRSMRSLGVRKC</sequence>
<comment type="caution">
    <text evidence="4">The sequence shown here is derived from an EMBL/GenBank/DDBJ whole genome shotgun (WGS) entry which is preliminary data.</text>
</comment>
<keyword evidence="5" id="KW-1185">Reference proteome</keyword>
<keyword evidence="1" id="KW-0547">Nucleotide-binding</keyword>
<evidence type="ECO:0000313" key="5">
    <source>
        <dbReference type="Proteomes" id="UP000298324"/>
    </source>
</evidence>
<dbReference type="SUPFAM" id="SSF52540">
    <property type="entry name" value="P-loop containing nucleoside triphosphate hydrolases"/>
    <property type="match status" value="1"/>
</dbReference>
<dbReference type="InterPro" id="IPR045735">
    <property type="entry name" value="Spore_III_AA_AAA+_ATPase"/>
</dbReference>
<reference evidence="4 5" key="1">
    <citation type="journal article" date="2018" name="Environ. Microbiol.">
        <title>Novel energy conservation strategies and behaviour of Pelotomaculum schinkii driving syntrophic propionate catabolism.</title>
        <authorList>
            <person name="Hidalgo-Ahumada C.A.P."/>
            <person name="Nobu M.K."/>
            <person name="Narihiro T."/>
            <person name="Tamaki H."/>
            <person name="Liu W.T."/>
            <person name="Kamagata Y."/>
            <person name="Stams A.J.M."/>
            <person name="Imachi H."/>
            <person name="Sousa D.Z."/>
        </authorList>
    </citation>
    <scope>NUCLEOTIDE SEQUENCE [LARGE SCALE GENOMIC DNA]</scope>
    <source>
        <strain evidence="4 5">HH</strain>
    </source>
</reference>
<dbReference type="SMART" id="SM00382">
    <property type="entry name" value="AAA"/>
    <property type="match status" value="1"/>
</dbReference>
<proteinExistence type="predicted"/>
<evidence type="ECO:0000259" key="3">
    <source>
        <dbReference type="SMART" id="SM00382"/>
    </source>
</evidence>
<dbReference type="Pfam" id="PF19568">
    <property type="entry name" value="Spore_III_AA"/>
    <property type="match status" value="1"/>
</dbReference>
<dbReference type="InterPro" id="IPR014217">
    <property type="entry name" value="Spore_III_AA"/>
</dbReference>
<dbReference type="InterPro" id="IPR003593">
    <property type="entry name" value="AAA+_ATPase"/>
</dbReference>
<keyword evidence="2" id="KW-0067">ATP-binding</keyword>
<dbReference type="GO" id="GO:0005524">
    <property type="term" value="F:ATP binding"/>
    <property type="evidence" value="ECO:0007669"/>
    <property type="project" value="UniProtKB-KW"/>
</dbReference>
<dbReference type="Proteomes" id="UP000298324">
    <property type="component" value="Unassembled WGS sequence"/>
</dbReference>
<dbReference type="AlphaFoldDB" id="A0A4Y7RD47"/>
<evidence type="ECO:0000256" key="2">
    <source>
        <dbReference type="ARBA" id="ARBA00022840"/>
    </source>
</evidence>
<organism evidence="4 5">
    <name type="scientific">Pelotomaculum schinkii</name>
    <dbReference type="NCBI Taxonomy" id="78350"/>
    <lineage>
        <taxon>Bacteria</taxon>
        <taxon>Bacillati</taxon>
        <taxon>Bacillota</taxon>
        <taxon>Clostridia</taxon>
        <taxon>Eubacteriales</taxon>
        <taxon>Desulfotomaculaceae</taxon>
        <taxon>Pelotomaculum</taxon>
    </lineage>
</organism>
<dbReference type="Gene3D" id="3.40.50.300">
    <property type="entry name" value="P-loop containing nucleotide triphosphate hydrolases"/>
    <property type="match status" value="1"/>
</dbReference>
<dbReference type="EMBL" id="QFGA01000001">
    <property type="protein sequence ID" value="TEB06650.1"/>
    <property type="molecule type" value="Genomic_DNA"/>
</dbReference>
<dbReference type="NCBIfam" id="TIGR02858">
    <property type="entry name" value="spore_III_AA"/>
    <property type="match status" value="1"/>
</dbReference>
<evidence type="ECO:0000313" key="4">
    <source>
        <dbReference type="EMBL" id="TEB06650.1"/>
    </source>
</evidence>
<dbReference type="InterPro" id="IPR027417">
    <property type="entry name" value="P-loop_NTPase"/>
</dbReference>